<sequence length="200" mass="22353">MLCVGWIRLVSTALLQLQMSRKRRPPSSMAHAPRSEVSTTQQRSDSSDSSDSSKQSMPCSNAALHLSTARLVSPEPGFCFGEWTIVCGCSWTIQGACRGRAAACASSTMRERQERVSGFHYNQAMEAWHCIASWPAEHRPGSAGRTRLEGECWHWRGPLAELKARGREKARKRVDPRRATVAHPSRRARIPRWISRLVGS</sequence>
<gene>
    <name evidence="2" type="ORF">BD289DRAFT_159034</name>
</gene>
<dbReference type="InParanoid" id="A0A2T3AEH4"/>
<accession>A0A2T3AEH4</accession>
<evidence type="ECO:0000313" key="2">
    <source>
        <dbReference type="EMBL" id="PSR94171.1"/>
    </source>
</evidence>
<organism evidence="2 3">
    <name type="scientific">Coniella lustricola</name>
    <dbReference type="NCBI Taxonomy" id="2025994"/>
    <lineage>
        <taxon>Eukaryota</taxon>
        <taxon>Fungi</taxon>
        <taxon>Dikarya</taxon>
        <taxon>Ascomycota</taxon>
        <taxon>Pezizomycotina</taxon>
        <taxon>Sordariomycetes</taxon>
        <taxon>Sordariomycetidae</taxon>
        <taxon>Diaporthales</taxon>
        <taxon>Schizoparmaceae</taxon>
        <taxon>Coniella</taxon>
    </lineage>
</organism>
<evidence type="ECO:0000313" key="3">
    <source>
        <dbReference type="Proteomes" id="UP000241462"/>
    </source>
</evidence>
<name>A0A2T3AEH4_9PEZI</name>
<proteinExistence type="predicted"/>
<evidence type="ECO:0000256" key="1">
    <source>
        <dbReference type="SAM" id="MobiDB-lite"/>
    </source>
</evidence>
<dbReference type="AlphaFoldDB" id="A0A2T3AEH4"/>
<keyword evidence="3" id="KW-1185">Reference proteome</keyword>
<dbReference type="Proteomes" id="UP000241462">
    <property type="component" value="Unassembled WGS sequence"/>
</dbReference>
<dbReference type="EMBL" id="KZ678401">
    <property type="protein sequence ID" value="PSR94171.1"/>
    <property type="molecule type" value="Genomic_DNA"/>
</dbReference>
<feature type="region of interest" description="Disordered" evidence="1">
    <location>
        <begin position="20"/>
        <end position="58"/>
    </location>
</feature>
<reference evidence="2 3" key="1">
    <citation type="journal article" date="2018" name="Mycol. Prog.">
        <title>Coniella lustricola, a new species from submerged detritus.</title>
        <authorList>
            <person name="Raudabaugh D.B."/>
            <person name="Iturriaga T."/>
            <person name="Carver A."/>
            <person name="Mondo S."/>
            <person name="Pangilinan J."/>
            <person name="Lipzen A."/>
            <person name="He G."/>
            <person name="Amirebrahimi M."/>
            <person name="Grigoriev I.V."/>
            <person name="Miller A.N."/>
        </authorList>
    </citation>
    <scope>NUCLEOTIDE SEQUENCE [LARGE SCALE GENOMIC DNA]</scope>
    <source>
        <strain evidence="2 3">B22-T-1</strain>
    </source>
</reference>
<protein>
    <submittedName>
        <fullName evidence="2">Uncharacterized protein</fullName>
    </submittedName>
</protein>